<comment type="caution">
    <text evidence="6">The sequence shown here is derived from an EMBL/GenBank/DDBJ whole genome shotgun (WGS) entry which is preliminary data.</text>
</comment>
<dbReference type="AlphaFoldDB" id="A0A561BNS3"/>
<keyword evidence="2" id="KW-0547">Nucleotide-binding</keyword>
<dbReference type="InterPro" id="IPR003593">
    <property type="entry name" value="AAA+_ATPase"/>
</dbReference>
<keyword evidence="1" id="KW-0677">Repeat</keyword>
<evidence type="ECO:0000259" key="5">
    <source>
        <dbReference type="PROSITE" id="PS50893"/>
    </source>
</evidence>
<gene>
    <name evidence="6" type="ORF">FB561_1540</name>
</gene>
<evidence type="ECO:0000256" key="3">
    <source>
        <dbReference type="ARBA" id="ARBA00022840"/>
    </source>
</evidence>
<dbReference type="PROSITE" id="PS50893">
    <property type="entry name" value="ABC_TRANSPORTER_2"/>
    <property type="match status" value="2"/>
</dbReference>
<accession>A0A561BNS3</accession>
<dbReference type="EMBL" id="VIVK01000001">
    <property type="protein sequence ID" value="TWD80463.1"/>
    <property type="molecule type" value="Genomic_DNA"/>
</dbReference>
<dbReference type="InterPro" id="IPR050611">
    <property type="entry name" value="ABCF"/>
</dbReference>
<dbReference type="PANTHER" id="PTHR19211">
    <property type="entry name" value="ATP-BINDING TRANSPORT PROTEIN-RELATED"/>
    <property type="match status" value="1"/>
</dbReference>
<protein>
    <submittedName>
        <fullName evidence="6">Macrolide transport system ATP-binding/permease protein</fullName>
    </submittedName>
</protein>
<feature type="coiled-coil region" evidence="4">
    <location>
        <begin position="87"/>
        <end position="114"/>
    </location>
</feature>
<name>A0A561BNS3_9ACTN</name>
<dbReference type="OrthoDB" id="5592724at2"/>
<organism evidence="6 7">
    <name type="scientific">Kribbella amoyensis</name>
    <dbReference type="NCBI Taxonomy" id="996641"/>
    <lineage>
        <taxon>Bacteria</taxon>
        <taxon>Bacillati</taxon>
        <taxon>Actinomycetota</taxon>
        <taxon>Actinomycetes</taxon>
        <taxon>Propionibacteriales</taxon>
        <taxon>Kribbellaceae</taxon>
        <taxon>Kribbella</taxon>
    </lineage>
</organism>
<evidence type="ECO:0000313" key="7">
    <source>
        <dbReference type="Proteomes" id="UP000318380"/>
    </source>
</evidence>
<sequence>MSAQLSLHHVTKSYDHRLVLDDVYCAFPPGRISGLIGENGSGKSTLLRLLAGVEAPDDGTVTVAGAGIGFLAQDNPLPLHLDVAAVADHALAELRQLERRLRELELLLAEGNLGVLDEYGDLQNAFEAREGYDADARLARATYGLGLNRIPSTRRLAELSGGELARLHLAAVLAASPEVLLLDEPTNHLDVAASTWLENHLRSRRGTTVVVSHDRAFLERTASTLFEVDGDTHRVTRYGTGYEGYLVEKAAERARIAQTRQTWEDDVTAMRATVRTTADRVAYGKPMKDNNKVAYDRATGRVNEAERSKIRNAKERLRRLEADPPPVPAKPLEFRASLRTGTRQAGVILDAVGVSVGHRLHPQSLEIDASSRILITGPNGIGKSTLLDVLAGDLAPDTGYVDRRGAVGYLPQEVTETKPDETLRSALARHPGAAGLGLFRQEQLPTRIGQLSTGQRRRLALARLLTARYDALLLDEPTNHLSLVLVEELEAALDTYDGALVVVSHDRRFVSRWRGEIHEIKEEALVSH</sequence>
<evidence type="ECO:0000256" key="1">
    <source>
        <dbReference type="ARBA" id="ARBA00022737"/>
    </source>
</evidence>
<dbReference type="SMART" id="SM00382">
    <property type="entry name" value="AAA"/>
    <property type="match status" value="2"/>
</dbReference>
<dbReference type="GO" id="GO:0005524">
    <property type="term" value="F:ATP binding"/>
    <property type="evidence" value="ECO:0007669"/>
    <property type="project" value="UniProtKB-KW"/>
</dbReference>
<evidence type="ECO:0000256" key="2">
    <source>
        <dbReference type="ARBA" id="ARBA00022741"/>
    </source>
</evidence>
<evidence type="ECO:0000313" key="6">
    <source>
        <dbReference type="EMBL" id="TWD80463.1"/>
    </source>
</evidence>
<keyword evidence="3 6" id="KW-0067">ATP-binding</keyword>
<dbReference type="CDD" id="cd03221">
    <property type="entry name" value="ABCF_EF-3"/>
    <property type="match status" value="1"/>
</dbReference>
<dbReference type="Proteomes" id="UP000318380">
    <property type="component" value="Unassembled WGS sequence"/>
</dbReference>
<dbReference type="GO" id="GO:0016887">
    <property type="term" value="F:ATP hydrolysis activity"/>
    <property type="evidence" value="ECO:0007669"/>
    <property type="project" value="InterPro"/>
</dbReference>
<dbReference type="RefSeq" id="WP_145804457.1">
    <property type="nucleotide sequence ID" value="NZ_VIVK01000001.1"/>
</dbReference>
<dbReference type="Pfam" id="PF00005">
    <property type="entry name" value="ABC_tran"/>
    <property type="match status" value="2"/>
</dbReference>
<dbReference type="SUPFAM" id="SSF52540">
    <property type="entry name" value="P-loop containing nucleoside triphosphate hydrolases"/>
    <property type="match status" value="2"/>
</dbReference>
<evidence type="ECO:0000256" key="4">
    <source>
        <dbReference type="SAM" id="Coils"/>
    </source>
</evidence>
<dbReference type="Gene3D" id="3.40.50.300">
    <property type="entry name" value="P-loop containing nucleotide triphosphate hydrolases"/>
    <property type="match status" value="3"/>
</dbReference>
<dbReference type="InterPro" id="IPR027417">
    <property type="entry name" value="P-loop_NTPase"/>
</dbReference>
<dbReference type="InterPro" id="IPR003439">
    <property type="entry name" value="ABC_transporter-like_ATP-bd"/>
</dbReference>
<dbReference type="FunFam" id="3.40.50.300:FF:000011">
    <property type="entry name" value="Putative ABC transporter ATP-binding component"/>
    <property type="match status" value="1"/>
</dbReference>
<keyword evidence="7" id="KW-1185">Reference proteome</keyword>
<dbReference type="PANTHER" id="PTHR19211:SF14">
    <property type="entry name" value="ATP-BINDING CASSETTE SUB-FAMILY F MEMBER 1"/>
    <property type="match status" value="1"/>
</dbReference>
<keyword evidence="4" id="KW-0175">Coiled coil</keyword>
<feature type="domain" description="ABC transporter" evidence="5">
    <location>
        <begin position="342"/>
        <end position="528"/>
    </location>
</feature>
<feature type="domain" description="ABC transporter" evidence="5">
    <location>
        <begin position="5"/>
        <end position="254"/>
    </location>
</feature>
<proteinExistence type="predicted"/>
<reference evidence="6 7" key="1">
    <citation type="submission" date="2019-06" db="EMBL/GenBank/DDBJ databases">
        <title>Sequencing the genomes of 1000 actinobacteria strains.</title>
        <authorList>
            <person name="Klenk H.-P."/>
        </authorList>
    </citation>
    <scope>NUCLEOTIDE SEQUENCE [LARGE SCALE GENOMIC DNA]</scope>
    <source>
        <strain evidence="6 7">DSM 24683</strain>
    </source>
</reference>